<dbReference type="PANTHER" id="PTHR43092:SF6">
    <property type="entry name" value="BLR1280 PROTEIN"/>
    <property type="match status" value="1"/>
</dbReference>
<keyword evidence="3" id="KW-0808">Transferase</keyword>
<dbReference type="InterPro" id="IPR015421">
    <property type="entry name" value="PyrdxlP-dep_Trfase_major"/>
</dbReference>
<dbReference type="InterPro" id="IPR015424">
    <property type="entry name" value="PyrdxlP-dep_Trfase"/>
</dbReference>
<dbReference type="GO" id="GO:0008483">
    <property type="term" value="F:transaminase activity"/>
    <property type="evidence" value="ECO:0007669"/>
    <property type="project" value="UniProtKB-KW"/>
</dbReference>
<gene>
    <name evidence="3" type="ORF">HEK616_37080</name>
</gene>
<keyword evidence="3" id="KW-0032">Aminotransferase</keyword>
<dbReference type="PANTHER" id="PTHR43092">
    <property type="entry name" value="L-CYSTEINE DESULFHYDRASE"/>
    <property type="match status" value="1"/>
</dbReference>
<organism evidence="3 4">
    <name type="scientific">Streptomyces nigrescens</name>
    <dbReference type="NCBI Taxonomy" id="1920"/>
    <lineage>
        <taxon>Bacteria</taxon>
        <taxon>Bacillati</taxon>
        <taxon>Actinomycetota</taxon>
        <taxon>Actinomycetes</taxon>
        <taxon>Kitasatosporales</taxon>
        <taxon>Streptomycetaceae</taxon>
        <taxon>Streptomyces</taxon>
    </lineage>
</organism>
<evidence type="ECO:0000313" key="4">
    <source>
        <dbReference type="Proteomes" id="UP001059597"/>
    </source>
</evidence>
<name>A0ABM7ZV30_STRNI</name>
<reference evidence="3" key="1">
    <citation type="submission" date="2022-06" db="EMBL/GenBank/DDBJ databases">
        <title>Complete genome sequence of Streptomyces nigrescens HEK616.</title>
        <authorList>
            <person name="Asamizu S."/>
            <person name="Onaka H."/>
        </authorList>
    </citation>
    <scope>NUCLEOTIDE SEQUENCE</scope>
    <source>
        <strain evidence="3">HEK616</strain>
    </source>
</reference>
<evidence type="ECO:0000313" key="3">
    <source>
        <dbReference type="EMBL" id="BDM70221.1"/>
    </source>
</evidence>
<keyword evidence="1" id="KW-0663">Pyridoxal phosphate</keyword>
<dbReference type="EMBL" id="AP026073">
    <property type="protein sequence ID" value="BDM70221.1"/>
    <property type="molecule type" value="Genomic_DNA"/>
</dbReference>
<dbReference type="Pfam" id="PF00266">
    <property type="entry name" value="Aminotran_5"/>
    <property type="match status" value="1"/>
</dbReference>
<dbReference type="SUPFAM" id="SSF53383">
    <property type="entry name" value="PLP-dependent transferases"/>
    <property type="match status" value="1"/>
</dbReference>
<dbReference type="Gene3D" id="3.90.1150.10">
    <property type="entry name" value="Aspartate Aminotransferase, domain 1"/>
    <property type="match status" value="1"/>
</dbReference>
<dbReference type="Gene3D" id="3.40.640.10">
    <property type="entry name" value="Type I PLP-dependent aspartate aminotransferase-like (Major domain)"/>
    <property type="match status" value="1"/>
</dbReference>
<feature type="domain" description="Aminotransferase class V" evidence="2">
    <location>
        <begin position="121"/>
        <end position="418"/>
    </location>
</feature>
<proteinExistence type="predicted"/>
<keyword evidence="4" id="KW-1185">Reference proteome</keyword>
<sequence length="462" mass="51506">MVAWPRLSRLWGQASPSARYPGSTSTFRADVMSRKDEMKHVSTDPPPIIPARPGENRLWEWAREQFDLDPGYVHLALSMLAPHPRTVREAIAYHRTELDRNPALHFHQRDERVRRVLATAGAYLGADPDSIALTESTTAGMAVVYTGMRLGPEDEILSTRHEHYAASELLRFKAKSSGAGHRCISLYEDGPTATSEEIVSSLVREIRDNTRLLALTWVHSGTGVKLPLSRIGEAVAEVNHGRPTDRQILICVDAVHGFGVEDFTVEELRCDFFMAGCHKWLFGPRGTGVVWGSERGWNAVEPIMTSFDVEVFWPWYLGRTPDAEAPRARLCTPGGFPVFEHRWALAEAFDFQLTLGKKPVAMRIADLNAYCHRRLMETAGITVRTPADRALRSGMTCFDVEGRDPGEIAAMLEKRRIMAGQTPYRDSAVRFAPGILNSVADIDRAVETLEQIVRAGPQEPPA</sequence>
<protein>
    <submittedName>
        <fullName evidence="3">Class V aminotransferase</fullName>
    </submittedName>
</protein>
<dbReference type="Proteomes" id="UP001059597">
    <property type="component" value="Chromosome"/>
</dbReference>
<evidence type="ECO:0000256" key="1">
    <source>
        <dbReference type="ARBA" id="ARBA00022898"/>
    </source>
</evidence>
<evidence type="ECO:0000259" key="2">
    <source>
        <dbReference type="Pfam" id="PF00266"/>
    </source>
</evidence>
<dbReference type="InterPro" id="IPR015422">
    <property type="entry name" value="PyrdxlP-dep_Trfase_small"/>
</dbReference>
<accession>A0ABM7ZV30</accession>
<dbReference type="InterPro" id="IPR000192">
    <property type="entry name" value="Aminotrans_V_dom"/>
</dbReference>